<comment type="similarity">
    <text evidence="1">Belongs to the phosducin family.</text>
</comment>
<dbReference type="AlphaFoldDB" id="A0A9P8IDL0"/>
<accession>A0A9P8IDL0</accession>
<dbReference type="InterPro" id="IPR051499">
    <property type="entry name" value="Phosducin-like_reg"/>
</dbReference>
<proteinExistence type="inferred from homology"/>
<dbReference type="PANTHER" id="PTHR46052">
    <property type="entry name" value="PHOSDUCIN-LIKE PROTEIN"/>
    <property type="match status" value="1"/>
</dbReference>
<evidence type="ECO:0000256" key="3">
    <source>
        <dbReference type="SAM" id="MobiDB-lite"/>
    </source>
</evidence>
<dbReference type="OrthoDB" id="70588at2759"/>
<feature type="compositionally biased region" description="Basic and acidic residues" evidence="3">
    <location>
        <begin position="53"/>
        <end position="62"/>
    </location>
</feature>
<feature type="compositionally biased region" description="Basic and acidic residues" evidence="3">
    <location>
        <begin position="126"/>
        <end position="136"/>
    </location>
</feature>
<keyword evidence="2" id="KW-0597">Phosphoprotein</keyword>
<dbReference type="Proteomes" id="UP000698800">
    <property type="component" value="Unassembled WGS sequence"/>
</dbReference>
<dbReference type="EMBL" id="JAGHQL010000003">
    <property type="protein sequence ID" value="KAH0547507.1"/>
    <property type="molecule type" value="Genomic_DNA"/>
</dbReference>
<sequence length="296" mass="33576">MSAAQDEINGLLARNTDKPVARHPEDEDQLHYSDEAPEDDSDNHRHRHRNHKQKQDYDHDQDSDGSGIEQEAMPSSTRGYTVTVPVKHFSANTGPKGVIADAQSFEKAKHSSWRSRLRSNISRHTSSHDHFAKELVKTPPRGSLERGDLSSEDDDEEFMREWRKHRLRELQTYDPRARRQSPSKRKYGRVEVVDASGYLDAVEKVGSETVVVVAIYDDESPVSRLVEDCLNTLAQKYSETRFVKLHYIEAEMDIASVPAILGYKGGDLFANLVSVIDQIPPNRNLSSSSLELVLRQ</sequence>
<feature type="compositionally biased region" description="Basic and acidic residues" evidence="3">
    <location>
        <begin position="15"/>
        <end position="34"/>
    </location>
</feature>
<name>A0A9P8IDL0_9PEZI</name>
<feature type="region of interest" description="Disordered" evidence="3">
    <location>
        <begin position="124"/>
        <end position="156"/>
    </location>
</feature>
<dbReference type="GO" id="GO:0008277">
    <property type="term" value="P:regulation of G protein-coupled receptor signaling pathway"/>
    <property type="evidence" value="ECO:0007669"/>
    <property type="project" value="InterPro"/>
</dbReference>
<protein>
    <recommendedName>
        <fullName evidence="4">Phosducin domain-containing protein</fullName>
    </recommendedName>
</protein>
<dbReference type="Gene3D" id="1.10.168.10">
    <property type="entry name" value="Phosducin, domain 2"/>
    <property type="match status" value="1"/>
</dbReference>
<feature type="region of interest" description="Disordered" evidence="3">
    <location>
        <begin position="1"/>
        <end position="80"/>
    </location>
</feature>
<dbReference type="InterPro" id="IPR001200">
    <property type="entry name" value="Phosducin"/>
</dbReference>
<dbReference type="Gene3D" id="3.40.30.10">
    <property type="entry name" value="Glutaredoxin"/>
    <property type="match status" value="1"/>
</dbReference>
<keyword evidence="6" id="KW-1185">Reference proteome</keyword>
<evidence type="ECO:0000256" key="2">
    <source>
        <dbReference type="ARBA" id="ARBA00022553"/>
    </source>
</evidence>
<dbReference type="SUPFAM" id="SSF52833">
    <property type="entry name" value="Thioredoxin-like"/>
    <property type="match status" value="1"/>
</dbReference>
<gene>
    <name evidence="5" type="ORF">FGG08_000232</name>
</gene>
<comment type="caution">
    <text evidence="5">The sequence shown here is derived from an EMBL/GenBank/DDBJ whole genome shotgun (WGS) entry which is preliminary data.</text>
</comment>
<evidence type="ECO:0000259" key="4">
    <source>
        <dbReference type="Pfam" id="PF02114"/>
    </source>
</evidence>
<dbReference type="InterPro" id="IPR024253">
    <property type="entry name" value="Phosducin_thioredoxin-like_dom"/>
</dbReference>
<dbReference type="InterPro" id="IPR023196">
    <property type="entry name" value="Phosducin_N_dom_sf"/>
</dbReference>
<dbReference type="Pfam" id="PF02114">
    <property type="entry name" value="Phosducin"/>
    <property type="match status" value="1"/>
</dbReference>
<reference evidence="5" key="1">
    <citation type="submission" date="2021-03" db="EMBL/GenBank/DDBJ databases">
        <title>Comparative genomics and phylogenomic investigation of the class Geoglossomycetes provide insights into ecological specialization and systematics.</title>
        <authorList>
            <person name="Melie T."/>
            <person name="Pirro S."/>
            <person name="Miller A.N."/>
            <person name="Quandt A."/>
        </authorList>
    </citation>
    <scope>NUCLEOTIDE SEQUENCE</scope>
    <source>
        <strain evidence="5">GBOQ0MN5Z8</strain>
    </source>
</reference>
<evidence type="ECO:0000256" key="1">
    <source>
        <dbReference type="ARBA" id="ARBA00009686"/>
    </source>
</evidence>
<organism evidence="5 6">
    <name type="scientific">Glutinoglossum americanum</name>
    <dbReference type="NCBI Taxonomy" id="1670608"/>
    <lineage>
        <taxon>Eukaryota</taxon>
        <taxon>Fungi</taxon>
        <taxon>Dikarya</taxon>
        <taxon>Ascomycota</taxon>
        <taxon>Pezizomycotina</taxon>
        <taxon>Geoglossomycetes</taxon>
        <taxon>Geoglossales</taxon>
        <taxon>Geoglossaceae</taxon>
        <taxon>Glutinoglossum</taxon>
    </lineage>
</organism>
<dbReference type="InterPro" id="IPR036249">
    <property type="entry name" value="Thioredoxin-like_sf"/>
</dbReference>
<dbReference type="CDD" id="cd02987">
    <property type="entry name" value="Phd_like_Phd"/>
    <property type="match status" value="1"/>
</dbReference>
<evidence type="ECO:0000313" key="6">
    <source>
        <dbReference type="Proteomes" id="UP000698800"/>
    </source>
</evidence>
<evidence type="ECO:0000313" key="5">
    <source>
        <dbReference type="EMBL" id="KAH0547507.1"/>
    </source>
</evidence>
<dbReference type="PANTHER" id="PTHR46052:SF1">
    <property type="entry name" value="PHOSDUCIN-LIKE PROTEIN"/>
    <property type="match status" value="1"/>
</dbReference>
<feature type="domain" description="Phosducin" evidence="4">
    <location>
        <begin position="87"/>
        <end position="280"/>
    </location>
</feature>